<dbReference type="InterPro" id="IPR000961">
    <property type="entry name" value="AGC-kinase_C"/>
</dbReference>
<dbReference type="FunFam" id="1.10.510.10:FF:000150">
    <property type="entry name" value="Protein kinase C, theta"/>
    <property type="match status" value="1"/>
</dbReference>
<feature type="domain" description="AGC-kinase C-terminal" evidence="11">
    <location>
        <begin position="2218"/>
        <end position="2289"/>
    </location>
</feature>
<evidence type="ECO:0000256" key="6">
    <source>
        <dbReference type="ARBA" id="ARBA00022840"/>
    </source>
</evidence>
<feature type="compositionally biased region" description="Acidic residues" evidence="9">
    <location>
        <begin position="1583"/>
        <end position="1592"/>
    </location>
</feature>
<dbReference type="VEuPathDB" id="VectorBase:ASIS002172"/>
<feature type="region of interest" description="Disordered" evidence="9">
    <location>
        <begin position="65"/>
        <end position="84"/>
    </location>
</feature>
<dbReference type="Pfam" id="PF00069">
    <property type="entry name" value="Pkinase"/>
    <property type="match status" value="1"/>
</dbReference>
<dbReference type="VEuPathDB" id="VectorBase:ASIS021576"/>
<evidence type="ECO:0000256" key="5">
    <source>
        <dbReference type="ARBA" id="ARBA00022777"/>
    </source>
</evidence>
<dbReference type="OrthoDB" id="10047816at2759"/>
<dbReference type="EnsemblMetazoa" id="ASIC006275-RA">
    <property type="protein sequence ID" value="ASIC006275-PA"/>
    <property type="gene ID" value="ASIC006275"/>
</dbReference>
<dbReference type="PROSITE" id="PS00108">
    <property type="entry name" value="PROTEIN_KINASE_ST"/>
    <property type="match status" value="1"/>
</dbReference>
<keyword evidence="6 7" id="KW-0067">ATP-binding</keyword>
<feature type="compositionally biased region" description="Polar residues" evidence="9">
    <location>
        <begin position="1707"/>
        <end position="1720"/>
    </location>
</feature>
<dbReference type="VEuPathDB" id="VectorBase:ASIS016318"/>
<evidence type="ECO:0000256" key="4">
    <source>
        <dbReference type="ARBA" id="ARBA00022741"/>
    </source>
</evidence>
<dbReference type="SMART" id="SM00220">
    <property type="entry name" value="S_TKc"/>
    <property type="match status" value="1"/>
</dbReference>
<dbReference type="InterPro" id="IPR000719">
    <property type="entry name" value="Prot_kinase_dom"/>
</dbReference>
<feature type="region of interest" description="Disordered" evidence="9">
    <location>
        <begin position="112"/>
        <end position="232"/>
    </location>
</feature>
<name>A0A084VLV6_ANOSI</name>
<keyword evidence="14" id="KW-1185">Reference proteome</keyword>
<evidence type="ECO:0000313" key="13">
    <source>
        <dbReference type="EnsemblMetazoa" id="ASIC006275-PA"/>
    </source>
</evidence>
<evidence type="ECO:0000313" key="12">
    <source>
        <dbReference type="EMBL" id="KFB38950.1"/>
    </source>
</evidence>
<keyword evidence="8" id="KW-0175">Coiled coil</keyword>
<keyword evidence="5" id="KW-0418">Kinase</keyword>
<feature type="coiled-coil region" evidence="8">
    <location>
        <begin position="1423"/>
        <end position="1459"/>
    </location>
</feature>
<protein>
    <submittedName>
        <fullName evidence="13">Non-specific serine/threonine protein kinase</fullName>
    </submittedName>
</protein>
<keyword evidence="4 7" id="KW-0547">Nucleotide-binding</keyword>
<dbReference type="PROSITE" id="PS51285">
    <property type="entry name" value="AGC_KINASE_CTER"/>
    <property type="match status" value="1"/>
</dbReference>
<feature type="domain" description="Protein kinase" evidence="10">
    <location>
        <begin position="1957"/>
        <end position="2217"/>
    </location>
</feature>
<evidence type="ECO:0000259" key="10">
    <source>
        <dbReference type="PROSITE" id="PS50011"/>
    </source>
</evidence>
<dbReference type="VEuPathDB" id="VectorBase:ASIC006275"/>
<dbReference type="Gene3D" id="1.10.510.10">
    <property type="entry name" value="Transferase(Phosphotransferase) domain 1"/>
    <property type="match status" value="1"/>
</dbReference>
<keyword evidence="1" id="KW-0723">Serine/threonine-protein kinase</keyword>
<dbReference type="SMART" id="SM00133">
    <property type="entry name" value="S_TK_X"/>
    <property type="match status" value="1"/>
</dbReference>
<reference evidence="13" key="2">
    <citation type="submission" date="2020-05" db="UniProtKB">
        <authorList>
            <consortium name="EnsemblMetazoa"/>
        </authorList>
    </citation>
    <scope>IDENTIFICATION</scope>
</reference>
<dbReference type="GO" id="GO:0004674">
    <property type="term" value="F:protein serine/threonine kinase activity"/>
    <property type="evidence" value="ECO:0007669"/>
    <property type="project" value="UniProtKB-KW"/>
</dbReference>
<dbReference type="InterPro" id="IPR017892">
    <property type="entry name" value="Pkinase_C"/>
</dbReference>
<feature type="region of interest" description="Disordered" evidence="9">
    <location>
        <begin position="1557"/>
        <end position="1825"/>
    </location>
</feature>
<dbReference type="PANTHER" id="PTHR24351">
    <property type="entry name" value="RIBOSOMAL PROTEIN S6 KINASE"/>
    <property type="match status" value="1"/>
</dbReference>
<keyword evidence="2" id="KW-0597">Phosphoprotein</keyword>
<feature type="compositionally biased region" description="Low complexity" evidence="9">
    <location>
        <begin position="1690"/>
        <end position="1706"/>
    </location>
</feature>
<feature type="region of interest" description="Disordered" evidence="9">
    <location>
        <begin position="1049"/>
        <end position="1068"/>
    </location>
</feature>
<dbReference type="Gene3D" id="3.30.200.20">
    <property type="entry name" value="Phosphorylase Kinase, domain 1"/>
    <property type="match status" value="1"/>
</dbReference>
<feature type="compositionally biased region" description="Basic and acidic residues" evidence="9">
    <location>
        <begin position="1634"/>
        <end position="1645"/>
    </location>
</feature>
<dbReference type="PROSITE" id="PS00107">
    <property type="entry name" value="PROTEIN_KINASE_ATP"/>
    <property type="match status" value="1"/>
</dbReference>
<feature type="compositionally biased region" description="Basic and acidic residues" evidence="9">
    <location>
        <begin position="169"/>
        <end position="181"/>
    </location>
</feature>
<dbReference type="Proteomes" id="UP000030765">
    <property type="component" value="Unassembled WGS sequence"/>
</dbReference>
<feature type="region of interest" description="Disordered" evidence="9">
    <location>
        <begin position="424"/>
        <end position="443"/>
    </location>
</feature>
<dbReference type="EMBL" id="ATLV01014559">
    <property type="status" value="NOT_ANNOTATED_CDS"/>
    <property type="molecule type" value="Genomic_DNA"/>
</dbReference>
<evidence type="ECO:0000256" key="9">
    <source>
        <dbReference type="SAM" id="MobiDB-lite"/>
    </source>
</evidence>
<evidence type="ECO:0000256" key="7">
    <source>
        <dbReference type="PROSITE-ProRule" id="PRU10141"/>
    </source>
</evidence>
<dbReference type="SUPFAM" id="SSF56112">
    <property type="entry name" value="Protein kinase-like (PK-like)"/>
    <property type="match status" value="1"/>
</dbReference>
<feature type="region of interest" description="Disordered" evidence="9">
    <location>
        <begin position="1234"/>
        <end position="1309"/>
    </location>
</feature>
<dbReference type="GO" id="GO:0005524">
    <property type="term" value="F:ATP binding"/>
    <property type="evidence" value="ECO:0007669"/>
    <property type="project" value="UniProtKB-UniRule"/>
</dbReference>
<dbReference type="Pfam" id="PF00433">
    <property type="entry name" value="Pkinase_C"/>
    <property type="match status" value="1"/>
</dbReference>
<dbReference type="InterPro" id="IPR011009">
    <property type="entry name" value="Kinase-like_dom_sf"/>
</dbReference>
<feature type="region of interest" description="Disordered" evidence="9">
    <location>
        <begin position="544"/>
        <end position="622"/>
    </location>
</feature>
<dbReference type="InterPro" id="IPR017441">
    <property type="entry name" value="Protein_kinase_ATP_BS"/>
</dbReference>
<feature type="compositionally biased region" description="Basic and acidic residues" evidence="9">
    <location>
        <begin position="921"/>
        <end position="933"/>
    </location>
</feature>
<feature type="compositionally biased region" description="Polar residues" evidence="9">
    <location>
        <begin position="744"/>
        <end position="757"/>
    </location>
</feature>
<feature type="compositionally biased region" description="Polar residues" evidence="9">
    <location>
        <begin position="1179"/>
        <end position="1189"/>
    </location>
</feature>
<feature type="binding site" evidence="7">
    <location>
        <position position="1986"/>
    </location>
    <ligand>
        <name>ATP</name>
        <dbReference type="ChEBI" id="CHEBI:30616"/>
    </ligand>
</feature>
<feature type="compositionally biased region" description="Basic and acidic residues" evidence="9">
    <location>
        <begin position="816"/>
        <end position="840"/>
    </location>
</feature>
<evidence type="ECO:0000256" key="1">
    <source>
        <dbReference type="ARBA" id="ARBA00022527"/>
    </source>
</evidence>
<dbReference type="EMBL" id="ATLV01014558">
    <property type="status" value="NOT_ANNOTATED_CDS"/>
    <property type="molecule type" value="Genomic_DNA"/>
</dbReference>
<feature type="compositionally biased region" description="Low complexity" evidence="9">
    <location>
        <begin position="1742"/>
        <end position="1755"/>
    </location>
</feature>
<feature type="region of interest" description="Disordered" evidence="9">
    <location>
        <begin position="1337"/>
        <end position="1398"/>
    </location>
</feature>
<gene>
    <name evidence="12" type="ORF">ZHAS_00006275</name>
</gene>
<feature type="region of interest" description="Disordered" evidence="9">
    <location>
        <begin position="652"/>
        <end position="1005"/>
    </location>
</feature>
<dbReference type="FunFam" id="3.30.200.20:FF:000020">
    <property type="entry name" value="Protein kinase C, alpha"/>
    <property type="match status" value="1"/>
</dbReference>
<evidence type="ECO:0000256" key="8">
    <source>
        <dbReference type="SAM" id="Coils"/>
    </source>
</evidence>
<feature type="compositionally biased region" description="Basic and acidic residues" evidence="9">
    <location>
        <begin position="430"/>
        <end position="443"/>
    </location>
</feature>
<feature type="compositionally biased region" description="Low complexity" evidence="9">
    <location>
        <begin position="1562"/>
        <end position="1575"/>
    </location>
</feature>
<accession>A0A084VLV6</accession>
<feature type="compositionally biased region" description="Basic residues" evidence="9">
    <location>
        <begin position="1655"/>
        <end position="1668"/>
    </location>
</feature>
<evidence type="ECO:0000259" key="11">
    <source>
        <dbReference type="PROSITE" id="PS51285"/>
    </source>
</evidence>
<dbReference type="InterPro" id="IPR008271">
    <property type="entry name" value="Ser/Thr_kinase_AS"/>
</dbReference>
<evidence type="ECO:0000256" key="2">
    <source>
        <dbReference type="ARBA" id="ARBA00022553"/>
    </source>
</evidence>
<dbReference type="STRING" id="74873.A0A084VLV6"/>
<sequence length="2316" mass="249126">MVSVGSSTYGPPTYVGVSRAFPNPLGVATRTAPSFTRGYVPKLTPITETPLTSTRIAALGRVSSPKFIGSHGHHSSPSYQKPRRTINTADIDVSAAKYAGMSRSLAAYRHTSVGGESPTAGSPSRSSVAASPPSVAPSVNSSINLTATATAVEASERSPRESAMPMSARDQELSERSEQRRARSTINRNRTVVRLNTIRARSRSRGSRGSTEGRDRSGGVGTGSPTTTEPTFDEEMLLLEPPTVRSAGAGGTSSWRDNFRDELYLRPRVRAEPSKSPGELLLEKHLIRDGDGSAPLDVTTLALQHSPVLKRRGTIRRKSAAKIPSFHEICADISSDKLDDDLNAGELRRRASQLIEDELLQFQEELKKAAQVAAHTTDLGGLAPDSVTPDTLEERLKEALEQQIAQDSGVEVAEKRKLKKIKRTKTKPLPRLDAEPADQGTKEQEHDVVVVVRNAAPALSPKIVAEVESIEECTVFKLPKKKKKTPTTSPEEKGEDEGTGTGTKVLVVDATVVKKVKKESAVLRTTEKQPVQVANVDRPVEQRAILANGLPGSEESKQASTLPEASGEAKTGVAMAGPCDATKQAGPKGELNSAPDAGGMQKGEVKEQQKQQPKSTSKVGIKTYIRKKTVENLPDICSEPLSTKEAVGQVVEAAKPKTVNEGGGSKESVEPKTPAPKQKDAIGAPTPPTNSQAELAKPEVKPAISTLKTTQTGNRENELGTKLGELEQTSGIQPGVSPVAPKSTKPTLPSKDTTAAKKTSGEISPMVAQNGSAPPSPTLVKEEKGKKSELDTVPKLPSLEKNAPNDTKGVTTTLGEKQEQKAKNTDIHKVTAVQKVDESKAPSLQKDTSESTKVIHKVLEPSVEKTTPVAPKGAVTTLGEKQEQSVKNTDIQKISVVPKLDESKASSLQKDVPEPLKGTKKFTEEVQEQKPKPDPVNLGKDVQGKLKGSNTTSVSQEPLAVQKTNIMPVEPKVPKPSPLVKQGGLEESSVGATAAPKLGPLGKPVLRKKPAELSKSATDEQDFWSAIGTRETISFARRKQQIERITQTMTLGQFSEQEEQPSPVTSPTIQKKTNFQELAAVPSPPASPGVAQSKPFHVGSTVAQPTQQPVAGPVSPVLTKDRPSAAKDTPLAKVKPIGETTLLGGITPKQDTKVNSVASDAKITPAKAKDTPTEGLDNGASSVGSTDTTVKPKPDQNLPKITPKTVGDKATPTTKNVDAVQKVVKTVTTPVKDELAVGSDSSPKPKVPQKLAPVESKPSGCVASEAPDAVTPKKELPPKESGVAKKVPPADGKSSIQTTTAGKLPLPGTGALLDTKKLSPKELIKAVAPTIAAAAEKKLAEEKSKQASNASTARTTSVAGASTAATTTTTPNTSTTSTTTTHAISTSATDAAVKKPTEEPTVKKVIVKKVVKAVKPKAAEPLASKVKAEQQVAQQRKEAQEQEQRRIAEQQQLQQQNLERMQAKLNHITLNMGAKGLTVEVKECQKCQSAIVSEALPVAAAIASATATTPKQQPIANGGKLTKNKFGTLDNLSDLSAVNTRERNNNASKQTKVLAVATGASQPQQQQQQPELQQQKKVYLSSSDDEDGEDSASETSFSGVEDDWSSEEDDMANDKPEKKKPFDPTKRVKLNFDQMRKCYSKEEKSPIVLVARPRPLWKVKRHGHRHNRKADLTSSSSGSSGGSGSEDESTTTTSSSNTTDQTSSETASTMDGATSDINTDSSVNSSTGGSKGKSGGGRGRHQGAAGKAGSGKSASDPFGDIYDTPMVIPLHAEPRCSSSSRKSGSTKDENNNTAALVDALDDEDERARSMSAGHEVRSASTSSHDSGFYGGGTAPISPKKALDCDVNCHKKCEKLAANLCGVNQKLIVEALSSVRRGAHEARDSPSKMPPSANPAYRIEAPAPPLDASGGMPGPGGGAAKAEEIETSYTYAQFQKTGKLTAPATVIPRFRKYNVDDFHFLTVLGKGSFGKVFLAELKNSDYYYAIKCLKKDVVLEDDDVDCTLIERKVLALGTKHPFLCHLFCTFQTDSHLFFVMEYLNGGDLMFHIQQSGRFPEARARFYAAEIVSGLKFLHRKGIVYRDLKLDNVLLDYDGHVRIADFGMCKLEIYLDKLADSFCGTPDYMAPEIIKGQKYNQAVDWWSFGVLVYEMLVGQSPFSGCDEDELFWSICNEIPWFPHYLSKEALRLLQSLLEKDASIRLGVLNTMDEESDIKYHPFFNSIIWDKLERRAIEPPFKPQVRHPLDTQYFDKQFTRERARLTPIDRNILASMDQAQFEGFTYTNPNNTLTKIREKQKKKQKKMYFCPQCGDIKVTYNIF</sequence>
<feature type="region of interest" description="Disordered" evidence="9">
    <location>
        <begin position="1507"/>
        <end position="1526"/>
    </location>
</feature>
<proteinExistence type="predicted"/>
<evidence type="ECO:0000256" key="3">
    <source>
        <dbReference type="ARBA" id="ARBA00022679"/>
    </source>
</evidence>
<feature type="compositionally biased region" description="Basic and acidic residues" evidence="9">
    <location>
        <begin position="1612"/>
        <end position="1626"/>
    </location>
</feature>
<feature type="compositionally biased region" description="Acidic residues" evidence="9">
    <location>
        <begin position="1600"/>
        <end position="1611"/>
    </location>
</feature>
<keyword evidence="3" id="KW-0808">Transferase</keyword>
<feature type="compositionally biased region" description="Polar residues" evidence="9">
    <location>
        <begin position="804"/>
        <end position="815"/>
    </location>
</feature>
<feature type="compositionally biased region" description="Low complexity" evidence="9">
    <location>
        <begin position="1346"/>
        <end position="1391"/>
    </location>
</feature>
<feature type="region of interest" description="Disordered" evidence="9">
    <location>
        <begin position="1102"/>
        <end position="1213"/>
    </location>
</feature>
<feature type="region of interest" description="Disordered" evidence="9">
    <location>
        <begin position="480"/>
        <end position="502"/>
    </location>
</feature>
<feature type="compositionally biased region" description="Low complexity" evidence="9">
    <location>
        <begin position="122"/>
        <end position="142"/>
    </location>
</feature>
<reference evidence="12 14" key="1">
    <citation type="journal article" date="2014" name="BMC Genomics">
        <title>Genome sequence of Anopheles sinensis provides insight into genetics basis of mosquito competence for malaria parasites.</title>
        <authorList>
            <person name="Zhou D."/>
            <person name="Zhang D."/>
            <person name="Ding G."/>
            <person name="Shi L."/>
            <person name="Hou Q."/>
            <person name="Ye Y."/>
            <person name="Xu Y."/>
            <person name="Zhou H."/>
            <person name="Xiong C."/>
            <person name="Li S."/>
            <person name="Yu J."/>
            <person name="Hong S."/>
            <person name="Yu X."/>
            <person name="Zou P."/>
            <person name="Chen C."/>
            <person name="Chang X."/>
            <person name="Wang W."/>
            <person name="Lv Y."/>
            <person name="Sun Y."/>
            <person name="Ma L."/>
            <person name="Shen B."/>
            <person name="Zhu C."/>
        </authorList>
    </citation>
    <scope>NUCLEOTIDE SEQUENCE [LARGE SCALE GENOMIC DNA]</scope>
</reference>
<evidence type="ECO:0000313" key="14">
    <source>
        <dbReference type="Proteomes" id="UP000030765"/>
    </source>
</evidence>
<dbReference type="EMBL" id="KE524974">
    <property type="protein sequence ID" value="KFB38950.1"/>
    <property type="molecule type" value="Genomic_DNA"/>
</dbReference>
<organism evidence="12">
    <name type="scientific">Anopheles sinensis</name>
    <name type="common">Mosquito</name>
    <dbReference type="NCBI Taxonomy" id="74873"/>
    <lineage>
        <taxon>Eukaryota</taxon>
        <taxon>Metazoa</taxon>
        <taxon>Ecdysozoa</taxon>
        <taxon>Arthropoda</taxon>
        <taxon>Hexapoda</taxon>
        <taxon>Insecta</taxon>
        <taxon>Pterygota</taxon>
        <taxon>Neoptera</taxon>
        <taxon>Endopterygota</taxon>
        <taxon>Diptera</taxon>
        <taxon>Nematocera</taxon>
        <taxon>Culicoidea</taxon>
        <taxon>Culicidae</taxon>
        <taxon>Anophelinae</taxon>
        <taxon>Anopheles</taxon>
    </lineage>
</organism>
<dbReference type="OMA" id="ICADINS"/>
<dbReference type="PROSITE" id="PS50011">
    <property type="entry name" value="PROTEIN_KINASE_DOM"/>
    <property type="match status" value="1"/>
</dbReference>
<feature type="compositionally biased region" description="Basic and acidic residues" evidence="9">
    <location>
        <begin position="780"/>
        <end position="792"/>
    </location>
</feature>